<feature type="region of interest" description="Disordered" evidence="2">
    <location>
        <begin position="117"/>
        <end position="137"/>
    </location>
</feature>
<accession>A0ABR1JH16</accession>
<evidence type="ECO:0000256" key="2">
    <source>
        <dbReference type="SAM" id="MobiDB-lite"/>
    </source>
</evidence>
<dbReference type="Proteomes" id="UP001498398">
    <property type="component" value="Unassembled WGS sequence"/>
</dbReference>
<evidence type="ECO:0000256" key="1">
    <source>
        <dbReference type="SAM" id="Coils"/>
    </source>
</evidence>
<feature type="compositionally biased region" description="Polar residues" evidence="2">
    <location>
        <begin position="363"/>
        <end position="384"/>
    </location>
</feature>
<feature type="compositionally biased region" description="Polar residues" evidence="2">
    <location>
        <begin position="346"/>
        <end position="355"/>
    </location>
</feature>
<feature type="compositionally biased region" description="Basic and acidic residues" evidence="2">
    <location>
        <begin position="312"/>
        <end position="321"/>
    </location>
</feature>
<feature type="region of interest" description="Disordered" evidence="2">
    <location>
        <begin position="225"/>
        <end position="384"/>
    </location>
</feature>
<dbReference type="EMBL" id="JBANRG010000020">
    <property type="protein sequence ID" value="KAK7456994.1"/>
    <property type="molecule type" value="Genomic_DNA"/>
</dbReference>
<keyword evidence="4" id="KW-1185">Reference proteome</keyword>
<feature type="region of interest" description="Disordered" evidence="2">
    <location>
        <begin position="161"/>
        <end position="203"/>
    </location>
</feature>
<reference evidence="3 4" key="1">
    <citation type="submission" date="2024-01" db="EMBL/GenBank/DDBJ databases">
        <title>A draft genome for the cacao thread blight pathogen Marasmiellus scandens.</title>
        <authorList>
            <person name="Baruah I.K."/>
            <person name="Leung J."/>
            <person name="Bukari Y."/>
            <person name="Amoako-Attah I."/>
            <person name="Meinhardt L.W."/>
            <person name="Bailey B.A."/>
            <person name="Cohen S.P."/>
        </authorList>
    </citation>
    <scope>NUCLEOTIDE SEQUENCE [LARGE SCALE GENOMIC DNA]</scope>
    <source>
        <strain evidence="3 4">GH-19</strain>
    </source>
</reference>
<evidence type="ECO:0000313" key="4">
    <source>
        <dbReference type="Proteomes" id="UP001498398"/>
    </source>
</evidence>
<gene>
    <name evidence="3" type="ORF">VKT23_010297</name>
</gene>
<feature type="compositionally biased region" description="Polar residues" evidence="2">
    <location>
        <begin position="161"/>
        <end position="170"/>
    </location>
</feature>
<feature type="coiled-coil region" evidence="1">
    <location>
        <begin position="524"/>
        <end position="558"/>
    </location>
</feature>
<proteinExistence type="predicted"/>
<feature type="compositionally biased region" description="Polar residues" evidence="2">
    <location>
        <begin position="322"/>
        <end position="338"/>
    </location>
</feature>
<keyword evidence="1" id="KW-0175">Coiled coil</keyword>
<protein>
    <submittedName>
        <fullName evidence="3">Uncharacterized protein</fullName>
    </submittedName>
</protein>
<sequence length="561" mass="63092">MSPFPYNHHINNFGLPSKQISRSQLQTKALRLQVPHLFHDSRRPKRPRRFHSLPHRSPLAIIIMSNDPTDTSNSFSDSQSGEFFHNTIELPVVVRDETFSTDDSTSWIETSRYIEVPPEGSSQFSDDGPGTPENSRDINFRINRRVNPDSPSQQRYRYRAANNSGSSDMDPTQVHGHILHTGSPNNSGDFVDDAPSFLNDSGHTAPMELASQLYGDNVSFDPSLVGVSRFEPGNDSESRSRDMSQTQIYGQPGDLSGGNQTGLLSFKSADDSGGTADMSLQTEKQSSLDISIGDVSRPYIGDTSGASNSSRGRVEVKRHEGNQATTSVSKPVQTSTSAVADVGSRRGSQTSTAGAQSDRENASPGQANRSKRSGSATSRKTHKSNLSEFSGEIAGYDFSQTLFNARNALSNTQNLLAISEATLKTTREDLSETRNDLKEVRKELKEVAAKWEAERKEIASKWEEDRKEGAQKLWTKEAEWKEEKKEISAKWETREAEWKEEKKEISAKWETREVEWKEEKKEISAKWETREAEWKEERKELRDDIKELRRQLDELRKSRGQ</sequence>
<feature type="compositionally biased region" description="Polar residues" evidence="2">
    <location>
        <begin position="278"/>
        <end position="289"/>
    </location>
</feature>
<organism evidence="3 4">
    <name type="scientific">Marasmiellus scandens</name>
    <dbReference type="NCBI Taxonomy" id="2682957"/>
    <lineage>
        <taxon>Eukaryota</taxon>
        <taxon>Fungi</taxon>
        <taxon>Dikarya</taxon>
        <taxon>Basidiomycota</taxon>
        <taxon>Agaricomycotina</taxon>
        <taxon>Agaricomycetes</taxon>
        <taxon>Agaricomycetidae</taxon>
        <taxon>Agaricales</taxon>
        <taxon>Marasmiineae</taxon>
        <taxon>Omphalotaceae</taxon>
        <taxon>Marasmiellus</taxon>
    </lineage>
</organism>
<evidence type="ECO:0000313" key="3">
    <source>
        <dbReference type="EMBL" id="KAK7456994.1"/>
    </source>
</evidence>
<name>A0ABR1JH16_9AGAR</name>
<comment type="caution">
    <text evidence="3">The sequence shown here is derived from an EMBL/GenBank/DDBJ whole genome shotgun (WGS) entry which is preliminary data.</text>
</comment>
<feature type="coiled-coil region" evidence="1">
    <location>
        <begin position="423"/>
        <end position="461"/>
    </location>
</feature>